<dbReference type="InterPro" id="IPR004130">
    <property type="entry name" value="Gpn"/>
</dbReference>
<protein>
    <submittedName>
        <fullName evidence="6">GPN-loop GTPase 2</fullName>
        <ecNumber evidence="6">3.6.5.-</ecNumber>
    </submittedName>
</protein>
<feature type="region of interest" description="Disordered" evidence="5">
    <location>
        <begin position="238"/>
        <end position="260"/>
    </location>
</feature>
<evidence type="ECO:0000313" key="6">
    <source>
        <dbReference type="EMBL" id="KAK1737591.1"/>
    </source>
</evidence>
<feature type="compositionally biased region" description="Acidic residues" evidence="5">
    <location>
        <begin position="251"/>
        <end position="260"/>
    </location>
</feature>
<evidence type="ECO:0000256" key="4">
    <source>
        <dbReference type="ARBA" id="ARBA00023134"/>
    </source>
</evidence>
<keyword evidence="4" id="KW-0342">GTP-binding</keyword>
<dbReference type="EC" id="3.6.5.-" evidence="6"/>
<dbReference type="EMBL" id="JATAAI010000025">
    <property type="protein sequence ID" value="KAK1737591.1"/>
    <property type="molecule type" value="Genomic_DNA"/>
</dbReference>
<reference evidence="6" key="1">
    <citation type="submission" date="2023-06" db="EMBL/GenBank/DDBJ databases">
        <title>Survivors Of The Sea: Transcriptome response of Skeletonema marinoi to long-term dormancy.</title>
        <authorList>
            <person name="Pinder M.I.M."/>
            <person name="Kourtchenko O."/>
            <person name="Robertson E.K."/>
            <person name="Larsson T."/>
            <person name="Maumus F."/>
            <person name="Osuna-Cruz C.M."/>
            <person name="Vancaester E."/>
            <person name="Stenow R."/>
            <person name="Vandepoele K."/>
            <person name="Ploug H."/>
            <person name="Bruchert V."/>
            <person name="Godhe A."/>
            <person name="Topel M."/>
        </authorList>
    </citation>
    <scope>NUCLEOTIDE SEQUENCE</scope>
    <source>
        <strain evidence="6">R05AC</strain>
    </source>
</reference>
<evidence type="ECO:0000256" key="5">
    <source>
        <dbReference type="SAM" id="MobiDB-lite"/>
    </source>
</evidence>
<dbReference type="PANTHER" id="PTHR21231">
    <property type="entry name" value="XPA-BINDING PROTEIN 1-RELATED"/>
    <property type="match status" value="1"/>
</dbReference>
<keyword evidence="7" id="KW-1185">Reference proteome</keyword>
<dbReference type="Proteomes" id="UP001224775">
    <property type="component" value="Unassembled WGS sequence"/>
</dbReference>
<dbReference type="GO" id="GO:0005525">
    <property type="term" value="F:GTP binding"/>
    <property type="evidence" value="ECO:0007669"/>
    <property type="project" value="UniProtKB-KW"/>
</dbReference>
<evidence type="ECO:0000256" key="1">
    <source>
        <dbReference type="ARBA" id="ARBA00005290"/>
    </source>
</evidence>
<sequence>MVLYGQIIIGAPGAGKTTYCDGMQQYLRLLGRECYVVNLDPANEVPLSSSSTTNNDGESTDKNTNGSKADNGDPDDNDNKNESTNSQLPYETIFDVCQDIISLDAVMNELHLGPNGGLLYCMEYIEHHFGEVLKLLKERLGIADASGLQHCRAYLLFDLPGQIELTAHSNVITKIAERLVRELDLRLVCVQLVDAAVCLTNVSKFIGASLVCTASMMRLELPCVNVLSKMDLLQDSNLGSTTDGTDNKTESDDDDSDFGYDDYDGSPMPFNLEFFTQCHDLHRLVDYLDSNPMEFMGEQSNEEYMDDPEYIAAQQKTRTSNFSRKYRKLHHELCEVVEDFGLLSFLPLSIQDAESVGRVVARVDKCNGYVFVRENGGDAKMNQGDGVDNNDKMQDMFSSAMVADSEWGAGVLSDVQEKYLGNVMFRENISELIQKDTTIEGNDSDDDDADDLPKLM</sequence>
<dbReference type="GO" id="GO:0003924">
    <property type="term" value="F:GTPase activity"/>
    <property type="evidence" value="ECO:0007669"/>
    <property type="project" value="TreeGrafter"/>
</dbReference>
<organism evidence="6 7">
    <name type="scientific">Skeletonema marinoi</name>
    <dbReference type="NCBI Taxonomy" id="267567"/>
    <lineage>
        <taxon>Eukaryota</taxon>
        <taxon>Sar</taxon>
        <taxon>Stramenopiles</taxon>
        <taxon>Ochrophyta</taxon>
        <taxon>Bacillariophyta</taxon>
        <taxon>Coscinodiscophyceae</taxon>
        <taxon>Thalassiosirophycidae</taxon>
        <taxon>Thalassiosirales</taxon>
        <taxon>Skeletonemataceae</taxon>
        <taxon>Skeletonema</taxon>
        <taxon>Skeletonema marinoi-dohrnii complex</taxon>
    </lineage>
</organism>
<evidence type="ECO:0000256" key="3">
    <source>
        <dbReference type="ARBA" id="ARBA00022801"/>
    </source>
</evidence>
<comment type="similarity">
    <text evidence="1">Belongs to the GPN-loop GTPase family.</text>
</comment>
<evidence type="ECO:0000313" key="7">
    <source>
        <dbReference type="Proteomes" id="UP001224775"/>
    </source>
</evidence>
<keyword evidence="2" id="KW-0547">Nucleotide-binding</keyword>
<comment type="caution">
    <text evidence="6">The sequence shown here is derived from an EMBL/GenBank/DDBJ whole genome shotgun (WGS) entry which is preliminary data.</text>
</comment>
<keyword evidence="3 6" id="KW-0378">Hydrolase</keyword>
<dbReference type="Gene3D" id="3.40.50.300">
    <property type="entry name" value="P-loop containing nucleotide triphosphate hydrolases"/>
    <property type="match status" value="1"/>
</dbReference>
<dbReference type="InterPro" id="IPR027417">
    <property type="entry name" value="P-loop_NTPase"/>
</dbReference>
<dbReference type="PANTHER" id="PTHR21231:SF3">
    <property type="entry name" value="GPN-LOOP GTPASE 2"/>
    <property type="match status" value="1"/>
</dbReference>
<accession>A0AAD9D7Z0</accession>
<dbReference type="Pfam" id="PF03029">
    <property type="entry name" value="ATP_bind_1"/>
    <property type="match status" value="2"/>
</dbReference>
<dbReference type="SUPFAM" id="SSF52540">
    <property type="entry name" value="P-loop containing nucleoside triphosphate hydrolases"/>
    <property type="match status" value="1"/>
</dbReference>
<feature type="compositionally biased region" description="Polar residues" evidence="5">
    <location>
        <begin position="46"/>
        <end position="68"/>
    </location>
</feature>
<feature type="region of interest" description="Disordered" evidence="5">
    <location>
        <begin position="45"/>
        <end position="85"/>
    </location>
</feature>
<dbReference type="AlphaFoldDB" id="A0AAD9D7Z0"/>
<evidence type="ECO:0000256" key="2">
    <source>
        <dbReference type="ARBA" id="ARBA00022741"/>
    </source>
</evidence>
<proteinExistence type="inferred from homology"/>
<dbReference type="GO" id="GO:0005737">
    <property type="term" value="C:cytoplasm"/>
    <property type="evidence" value="ECO:0007669"/>
    <property type="project" value="TreeGrafter"/>
</dbReference>
<feature type="region of interest" description="Disordered" evidence="5">
    <location>
        <begin position="436"/>
        <end position="456"/>
    </location>
</feature>
<name>A0AAD9D7Z0_9STRA</name>
<gene>
    <name evidence="6" type="ORF">QTG54_011877</name>
</gene>